<organism evidence="13">
    <name type="scientific">Rhodococcus erythropolis</name>
    <name type="common">Arthrobacter picolinophilus</name>
    <dbReference type="NCBI Taxonomy" id="1833"/>
    <lineage>
        <taxon>Bacteria</taxon>
        <taxon>Bacillati</taxon>
        <taxon>Actinomycetota</taxon>
        <taxon>Actinomycetes</taxon>
        <taxon>Mycobacteriales</taxon>
        <taxon>Nocardiaceae</taxon>
        <taxon>Rhodococcus</taxon>
        <taxon>Rhodococcus erythropolis group</taxon>
    </lineage>
</organism>
<keyword evidence="8" id="KW-0443">Lipid metabolism</keyword>
<dbReference type="GO" id="GO:0016042">
    <property type="term" value="P:lipid catabolic process"/>
    <property type="evidence" value="ECO:0007669"/>
    <property type="project" value="UniProtKB-KW"/>
</dbReference>
<dbReference type="GO" id="GO:0046872">
    <property type="term" value="F:metal ion binding"/>
    <property type="evidence" value="ECO:0007669"/>
    <property type="project" value="UniProtKB-KW"/>
</dbReference>
<evidence type="ECO:0000256" key="6">
    <source>
        <dbReference type="ARBA" id="ARBA00023004"/>
    </source>
</evidence>
<dbReference type="InterPro" id="IPR045605">
    <property type="entry name" value="KshA-like_C"/>
</dbReference>
<name>O69348_RHOER</name>
<dbReference type="GO" id="GO:0004497">
    <property type="term" value="F:monooxygenase activity"/>
    <property type="evidence" value="ECO:0007669"/>
    <property type="project" value="UniProtKB-ARBA"/>
</dbReference>
<dbReference type="Gene3D" id="3.90.380.10">
    <property type="entry name" value="Naphthalene 1,2-dioxygenase Alpha Subunit, Chain A, domain 1"/>
    <property type="match status" value="1"/>
</dbReference>
<reference evidence="13" key="1">
    <citation type="journal article" date="1997" name="Appl. Environ. Microbiol.">
        <title>Three of the seven bphC genes of Rhodococcus erythropolis TA421, isolated from a termite ecosystem, are located on an indigenous plasmid associated with biphenyl degradation.</title>
        <authorList>
            <person name="Kosono S."/>
            <person name="Maeda M."/>
            <person name="Fuji F."/>
            <person name="Arai H."/>
            <person name="Kudo T."/>
        </authorList>
    </citation>
    <scope>NUCLEOTIDE SEQUENCE</scope>
    <source>
        <strain evidence="13">TA421</strain>
    </source>
</reference>
<evidence type="ECO:0000256" key="8">
    <source>
        <dbReference type="ARBA" id="ARBA00023098"/>
    </source>
</evidence>
<comment type="cofactor">
    <cofactor evidence="1">
        <name>Fe cation</name>
        <dbReference type="ChEBI" id="CHEBI:24875"/>
    </cofactor>
</comment>
<keyword evidence="5" id="KW-0560">Oxidoreductase</keyword>
<gene>
    <name evidence="13" type="primary">orf12</name>
</gene>
<accession>O69348</accession>
<dbReference type="Pfam" id="PF00355">
    <property type="entry name" value="Rieske"/>
    <property type="match status" value="1"/>
</dbReference>
<dbReference type="InterPro" id="IPR036922">
    <property type="entry name" value="Rieske_2Fe-2S_sf"/>
</dbReference>
<evidence type="ECO:0000256" key="10">
    <source>
        <dbReference type="ARBA" id="ARBA00030944"/>
    </source>
</evidence>
<dbReference type="Gene3D" id="2.102.10.10">
    <property type="entry name" value="Rieske [2Fe-2S] iron-sulphur domain"/>
    <property type="match status" value="1"/>
</dbReference>
<protein>
    <recommendedName>
        <fullName evidence="10">Rieske-type oxygenase</fullName>
    </recommendedName>
</protein>
<evidence type="ECO:0000256" key="3">
    <source>
        <dbReference type="ARBA" id="ARBA00022723"/>
    </source>
</evidence>
<feature type="domain" description="Rieske" evidence="12">
    <location>
        <begin position="1"/>
        <end position="59"/>
    </location>
</feature>
<evidence type="ECO:0000256" key="1">
    <source>
        <dbReference type="ARBA" id="ARBA00001962"/>
    </source>
</evidence>
<dbReference type="SUPFAM" id="SSF50022">
    <property type="entry name" value="ISP domain"/>
    <property type="match status" value="1"/>
</dbReference>
<dbReference type="PANTHER" id="PTHR21266:SF60">
    <property type="entry name" value="3-KETOSTEROID-9-ALPHA-MONOOXYGENASE, OXYGENASE COMPONENT"/>
    <property type="match status" value="1"/>
</dbReference>
<proteinExistence type="predicted"/>
<dbReference type="PANTHER" id="PTHR21266">
    <property type="entry name" value="IRON-SULFUR DOMAIN CONTAINING PROTEIN"/>
    <property type="match status" value="1"/>
</dbReference>
<dbReference type="GO" id="GO:0051537">
    <property type="term" value="F:2 iron, 2 sulfur cluster binding"/>
    <property type="evidence" value="ECO:0007669"/>
    <property type="project" value="UniProtKB-KW"/>
</dbReference>
<evidence type="ECO:0000256" key="5">
    <source>
        <dbReference type="ARBA" id="ARBA00023002"/>
    </source>
</evidence>
<dbReference type="InterPro" id="IPR050584">
    <property type="entry name" value="Cholesterol_7-desaturase"/>
</dbReference>
<dbReference type="AlphaFoldDB" id="O69348"/>
<evidence type="ECO:0000256" key="4">
    <source>
        <dbReference type="ARBA" id="ARBA00022963"/>
    </source>
</evidence>
<dbReference type="PROSITE" id="PS51296">
    <property type="entry name" value="RIESKE"/>
    <property type="match status" value="1"/>
</dbReference>
<keyword evidence="4" id="KW-0442">Lipid degradation</keyword>
<sequence length="316" mass="35143">MGGNLAHGTVKGDSIACPFHDWRWGGNGKCTAIPYARRVPPLAKTRAWITLEKNGQLFVWHDPQGNPPPAEVTIPDIEGFGSDEWSDWSWNTLTIEGSHCREIVDNVVDMAHFFYVHYSFPKYFKNIFEGHVASQYMESVGREDVISGTNYGDPNAVLRSDASYFGPSYMIDWIKSEANGQIIETVLINCHYPISNNAFVLQYGAMVKKLPGMDDEATAAMAAQFTEGVEMGFLQDVEIWKNKAPIDKPAALGGGRPGLPVAALVQPVLHRCRERHGRHDEALRIRDRHYPRSGELEAEVAENVAARDAQALETTS</sequence>
<dbReference type="GO" id="GO:0016705">
    <property type="term" value="F:oxidoreductase activity, acting on paired donors, with incorporation or reduction of molecular oxygen"/>
    <property type="evidence" value="ECO:0007669"/>
    <property type="project" value="UniProtKB-ARBA"/>
</dbReference>
<evidence type="ECO:0000313" key="13">
    <source>
        <dbReference type="EMBL" id="BAA25601.1"/>
    </source>
</evidence>
<dbReference type="GO" id="GO:0008203">
    <property type="term" value="P:cholesterol metabolic process"/>
    <property type="evidence" value="ECO:0007669"/>
    <property type="project" value="InterPro"/>
</dbReference>
<dbReference type="SUPFAM" id="SSF55961">
    <property type="entry name" value="Bet v1-like"/>
    <property type="match status" value="1"/>
</dbReference>
<dbReference type="InterPro" id="IPR017941">
    <property type="entry name" value="Rieske_2Fe-2S"/>
</dbReference>
<dbReference type="Pfam" id="PF19298">
    <property type="entry name" value="KshA_C"/>
    <property type="match status" value="1"/>
</dbReference>
<evidence type="ECO:0000256" key="9">
    <source>
        <dbReference type="ARBA" id="ARBA00023221"/>
    </source>
</evidence>
<keyword evidence="7" id="KW-0411">Iron-sulfur</keyword>
<keyword evidence="3" id="KW-0479">Metal-binding</keyword>
<comment type="subunit">
    <text evidence="11">Homotrimer. The two-component system 3-ketosteroid-9-alpha-monooxygenase is composed of an oxygenase component KshA and a reductase component KshB.</text>
</comment>
<keyword evidence="9" id="KW-0753">Steroid metabolism</keyword>
<evidence type="ECO:0000259" key="12">
    <source>
        <dbReference type="PROSITE" id="PS51296"/>
    </source>
</evidence>
<keyword evidence="2" id="KW-0001">2Fe-2S</keyword>
<evidence type="ECO:0000256" key="11">
    <source>
        <dbReference type="ARBA" id="ARBA00046982"/>
    </source>
</evidence>
<keyword evidence="6" id="KW-0408">Iron</keyword>
<evidence type="ECO:0000256" key="7">
    <source>
        <dbReference type="ARBA" id="ARBA00023014"/>
    </source>
</evidence>
<dbReference type="EMBL" id="D88013">
    <property type="protein sequence ID" value="BAA25601.1"/>
    <property type="molecule type" value="Genomic_DNA"/>
</dbReference>
<evidence type="ECO:0000256" key="2">
    <source>
        <dbReference type="ARBA" id="ARBA00022714"/>
    </source>
</evidence>